<comment type="caution">
    <text evidence="1">The sequence shown here is derived from an EMBL/GenBank/DDBJ whole genome shotgun (WGS) entry which is preliminary data.</text>
</comment>
<sequence>MGELMLRLDDEQVCFKVFEAIRSYDKTPECYNVEVIEEVGVDAQEEEWEHEIDIFLQQLDE</sequence>
<proteinExistence type="predicted"/>
<dbReference type="AlphaFoldDB" id="A0A392V860"/>
<keyword evidence="2" id="KW-1185">Reference proteome</keyword>
<dbReference type="EMBL" id="LXQA011092008">
    <property type="protein sequence ID" value="MCI84486.1"/>
    <property type="molecule type" value="Genomic_DNA"/>
</dbReference>
<evidence type="ECO:0000313" key="1">
    <source>
        <dbReference type="EMBL" id="MCI84486.1"/>
    </source>
</evidence>
<evidence type="ECO:0000313" key="2">
    <source>
        <dbReference type="Proteomes" id="UP000265520"/>
    </source>
</evidence>
<reference evidence="1 2" key="1">
    <citation type="journal article" date="2018" name="Front. Plant Sci.">
        <title>Red Clover (Trifolium pratense) and Zigzag Clover (T. medium) - A Picture of Genomic Similarities and Differences.</title>
        <authorList>
            <person name="Dluhosova J."/>
            <person name="Istvanek J."/>
            <person name="Nedelnik J."/>
            <person name="Repkova J."/>
        </authorList>
    </citation>
    <scope>NUCLEOTIDE SEQUENCE [LARGE SCALE GENOMIC DNA]</scope>
    <source>
        <strain evidence="2">cv. 10/8</strain>
        <tissue evidence="1">Leaf</tissue>
    </source>
</reference>
<accession>A0A392V860</accession>
<name>A0A392V860_9FABA</name>
<dbReference type="Proteomes" id="UP000265520">
    <property type="component" value="Unassembled WGS sequence"/>
</dbReference>
<organism evidence="1 2">
    <name type="scientific">Trifolium medium</name>
    <dbReference type="NCBI Taxonomy" id="97028"/>
    <lineage>
        <taxon>Eukaryota</taxon>
        <taxon>Viridiplantae</taxon>
        <taxon>Streptophyta</taxon>
        <taxon>Embryophyta</taxon>
        <taxon>Tracheophyta</taxon>
        <taxon>Spermatophyta</taxon>
        <taxon>Magnoliopsida</taxon>
        <taxon>eudicotyledons</taxon>
        <taxon>Gunneridae</taxon>
        <taxon>Pentapetalae</taxon>
        <taxon>rosids</taxon>
        <taxon>fabids</taxon>
        <taxon>Fabales</taxon>
        <taxon>Fabaceae</taxon>
        <taxon>Papilionoideae</taxon>
        <taxon>50 kb inversion clade</taxon>
        <taxon>NPAAA clade</taxon>
        <taxon>Hologalegina</taxon>
        <taxon>IRL clade</taxon>
        <taxon>Trifolieae</taxon>
        <taxon>Trifolium</taxon>
    </lineage>
</organism>
<feature type="non-terminal residue" evidence="1">
    <location>
        <position position="61"/>
    </location>
</feature>
<protein>
    <submittedName>
        <fullName evidence="1">Uncharacterized protein</fullName>
    </submittedName>
</protein>